<dbReference type="Proteomes" id="UP000887159">
    <property type="component" value="Unassembled WGS sequence"/>
</dbReference>
<evidence type="ECO:0000313" key="2">
    <source>
        <dbReference type="EMBL" id="GFX88604.1"/>
    </source>
</evidence>
<accession>A0A8X6V0G3</accession>
<evidence type="ECO:0000313" key="3">
    <source>
        <dbReference type="Proteomes" id="UP000887159"/>
    </source>
</evidence>
<comment type="caution">
    <text evidence="2">The sequence shown here is derived from an EMBL/GenBank/DDBJ whole genome shotgun (WGS) entry which is preliminary data.</text>
</comment>
<proteinExistence type="predicted"/>
<keyword evidence="3" id="KW-1185">Reference proteome</keyword>
<evidence type="ECO:0000256" key="1">
    <source>
        <dbReference type="SAM" id="MobiDB-lite"/>
    </source>
</evidence>
<gene>
    <name evidence="2" type="ORF">TNCV_2660151</name>
</gene>
<organism evidence="2 3">
    <name type="scientific">Trichonephila clavipes</name>
    <name type="common">Golden silk orbweaver</name>
    <name type="synonym">Nephila clavipes</name>
    <dbReference type="NCBI Taxonomy" id="2585209"/>
    <lineage>
        <taxon>Eukaryota</taxon>
        <taxon>Metazoa</taxon>
        <taxon>Ecdysozoa</taxon>
        <taxon>Arthropoda</taxon>
        <taxon>Chelicerata</taxon>
        <taxon>Arachnida</taxon>
        <taxon>Araneae</taxon>
        <taxon>Araneomorphae</taxon>
        <taxon>Entelegynae</taxon>
        <taxon>Araneoidea</taxon>
        <taxon>Nephilidae</taxon>
        <taxon>Trichonephila</taxon>
    </lineage>
</organism>
<dbReference type="AlphaFoldDB" id="A0A8X6V0G3"/>
<name>A0A8X6V0G3_TRICX</name>
<feature type="region of interest" description="Disordered" evidence="1">
    <location>
        <begin position="23"/>
        <end position="76"/>
    </location>
</feature>
<reference evidence="2" key="1">
    <citation type="submission" date="2020-08" db="EMBL/GenBank/DDBJ databases">
        <title>Multicomponent nature underlies the extraordinary mechanical properties of spider dragline silk.</title>
        <authorList>
            <person name="Kono N."/>
            <person name="Nakamura H."/>
            <person name="Mori M."/>
            <person name="Yoshida Y."/>
            <person name="Ohtoshi R."/>
            <person name="Malay A.D."/>
            <person name="Moran D.A.P."/>
            <person name="Tomita M."/>
            <person name="Numata K."/>
            <person name="Arakawa K."/>
        </authorList>
    </citation>
    <scope>NUCLEOTIDE SEQUENCE</scope>
</reference>
<protein>
    <submittedName>
        <fullName evidence="2">Uncharacterized protein</fullName>
    </submittedName>
</protein>
<sequence length="138" mass="15524">MNQHLSHLYLQFLSQDATYDSLPPIEQSRVPASPLKHLLPKSPLKEPMEPSRVPKSPLKDPVDSKPPIVSKSPDLPVKKPMSRRLIPLFIVLCDPGKDEMRNEGHVTPGCIEDPITDPRMEGMISNPEYFGDPLMHIN</sequence>
<dbReference type="EMBL" id="BMAU01021053">
    <property type="protein sequence ID" value="GFX88604.1"/>
    <property type="molecule type" value="Genomic_DNA"/>
</dbReference>